<keyword evidence="3" id="KW-1185">Reference proteome</keyword>
<name>A5JYW8_CAEEL</name>
<dbReference type="Bgee" id="WBGene00045406">
    <property type="expression patterns" value="Expressed in embryo and 2 other cell types or tissues"/>
</dbReference>
<dbReference type="EMBL" id="BX284605">
    <property type="protein sequence ID" value="CAN86584.1"/>
    <property type="molecule type" value="Genomic_DNA"/>
</dbReference>
<protein>
    <submittedName>
        <fullName evidence="2">Uncharacterized protein</fullName>
    </submittedName>
</protein>
<feature type="region of interest" description="Disordered" evidence="1">
    <location>
        <begin position="86"/>
        <end position="117"/>
    </location>
</feature>
<dbReference type="GeneID" id="6418713"/>
<accession>A5JYW8</accession>
<dbReference type="SMR" id="A5JYW8"/>
<dbReference type="WormBase" id="D1086.19">
    <property type="protein sequence ID" value="CE40932"/>
    <property type="gene ID" value="WBGene00045406"/>
</dbReference>
<feature type="region of interest" description="Disordered" evidence="1">
    <location>
        <begin position="1"/>
        <end position="27"/>
    </location>
</feature>
<dbReference type="UCSC" id="D1086.19">
    <property type="organism name" value="c. elegans"/>
</dbReference>
<dbReference type="KEGG" id="cel:CELE_D1086.19"/>
<reference evidence="2 3" key="1">
    <citation type="journal article" date="1998" name="Science">
        <title>Genome sequence of the nematode C. elegans: a platform for investigating biology.</title>
        <authorList>
            <consortium name="The C. elegans sequencing consortium"/>
            <person name="Sulson J.E."/>
            <person name="Waterston R."/>
        </authorList>
    </citation>
    <scope>NUCLEOTIDE SEQUENCE [LARGE SCALE GENOMIC DNA]</scope>
    <source>
        <strain evidence="2 3">Bristol N2</strain>
    </source>
</reference>
<evidence type="ECO:0000256" key="1">
    <source>
        <dbReference type="SAM" id="MobiDB-lite"/>
    </source>
</evidence>
<dbReference type="HOGENOM" id="CLU_2086985_0_0_1"/>
<dbReference type="RefSeq" id="NP_001122898.1">
    <property type="nucleotide sequence ID" value="NM_001129426.1"/>
</dbReference>
<dbReference type="CTD" id="6418713"/>
<gene>
    <name evidence="2" type="ORF">CELE_D1086.19</name>
    <name evidence="2 4" type="ORF">D1086.19</name>
</gene>
<dbReference type="PaxDb" id="6239-D1086.19"/>
<evidence type="ECO:0000313" key="2">
    <source>
        <dbReference type="EMBL" id="CAN86584.1"/>
    </source>
</evidence>
<dbReference type="Proteomes" id="UP000001940">
    <property type="component" value="Chromosome V"/>
</dbReference>
<sequence length="117" mass="13645">MDYGLELSSSSSSSSSEDEAMPMNSSMKVHPRIMLNLAVSKRRKLLDMKERDFRCEILQNYFIQRLTRHLRDCRNNRIARKRSRSFVIRDSQSSTLSRDEEQSAPSSKVTKKADKKE</sequence>
<proteinExistence type="predicted"/>
<organism evidence="2 3">
    <name type="scientific">Caenorhabditis elegans</name>
    <dbReference type="NCBI Taxonomy" id="6239"/>
    <lineage>
        <taxon>Eukaryota</taxon>
        <taxon>Metazoa</taxon>
        <taxon>Ecdysozoa</taxon>
        <taxon>Nematoda</taxon>
        <taxon>Chromadorea</taxon>
        <taxon>Rhabditida</taxon>
        <taxon>Rhabditina</taxon>
        <taxon>Rhabditomorpha</taxon>
        <taxon>Rhabditoidea</taxon>
        <taxon>Rhabditidae</taxon>
        <taxon>Peloderinae</taxon>
        <taxon>Caenorhabditis</taxon>
    </lineage>
</organism>
<dbReference type="AGR" id="WB:WBGene00045406"/>
<dbReference type="AlphaFoldDB" id="A5JYW8"/>
<dbReference type="InParanoid" id="A5JYW8"/>
<evidence type="ECO:0000313" key="4">
    <source>
        <dbReference type="WormBase" id="D1086.19"/>
    </source>
</evidence>
<evidence type="ECO:0000313" key="3">
    <source>
        <dbReference type="Proteomes" id="UP000001940"/>
    </source>
</evidence>